<name>A0A5A7MH35_COMTE</name>
<evidence type="ECO:0000313" key="1">
    <source>
        <dbReference type="EMBL" id="GEQ76189.1"/>
    </source>
</evidence>
<sequence length="52" mass="5694">MVELVLSKDFVVALSDGPKTPLSFADADIETVAQDSTIEARNTRLVFMIKIP</sequence>
<dbReference type="AlphaFoldDB" id="A0A5A7MH35"/>
<reference evidence="1 2" key="1">
    <citation type="journal article" date="2019" name="Microbiol. Resour. Announc.">
        <title>Draft Genome Sequence of Comamonas testosteroni TA441, a Bacterium That Has a Cryptic Phenol Degradation Gene Cluster.</title>
        <authorList>
            <person name="Arai H."/>
            <person name="Ishii M."/>
        </authorList>
    </citation>
    <scope>NUCLEOTIDE SEQUENCE [LARGE SCALE GENOMIC DNA]</scope>
    <source>
        <strain evidence="1 2">TA441</strain>
    </source>
</reference>
<gene>
    <name evidence="1" type="ORF">CTTA_3194</name>
</gene>
<proteinExistence type="predicted"/>
<protein>
    <submittedName>
        <fullName evidence="1">Uncharacterized protein</fullName>
    </submittedName>
</protein>
<dbReference type="Proteomes" id="UP000323105">
    <property type="component" value="Unassembled WGS sequence"/>
</dbReference>
<comment type="caution">
    <text evidence="1">The sequence shown here is derived from an EMBL/GenBank/DDBJ whole genome shotgun (WGS) entry which is preliminary data.</text>
</comment>
<accession>A0A5A7MH35</accession>
<dbReference type="EMBL" id="BKBW01000006">
    <property type="protein sequence ID" value="GEQ76189.1"/>
    <property type="molecule type" value="Genomic_DNA"/>
</dbReference>
<evidence type="ECO:0000313" key="2">
    <source>
        <dbReference type="Proteomes" id="UP000323105"/>
    </source>
</evidence>
<organism evidence="1 2">
    <name type="scientific">Comamonas testosteroni</name>
    <name type="common">Pseudomonas testosteroni</name>
    <dbReference type="NCBI Taxonomy" id="285"/>
    <lineage>
        <taxon>Bacteria</taxon>
        <taxon>Pseudomonadati</taxon>
        <taxon>Pseudomonadota</taxon>
        <taxon>Betaproteobacteria</taxon>
        <taxon>Burkholderiales</taxon>
        <taxon>Comamonadaceae</taxon>
        <taxon>Comamonas</taxon>
    </lineage>
</organism>